<gene>
    <name evidence="1" type="primary">Bm14149</name>
    <name evidence="1" type="ORF">BM_Bm14149</name>
</gene>
<proteinExistence type="predicted"/>
<reference evidence="1" key="2">
    <citation type="submission" date="2012-12" db="EMBL/GenBank/DDBJ databases">
        <authorList>
            <consortium name="WormBase Consortium"/>
            <person name="Ghedin E."/>
            <person name="Paulini M."/>
        </authorList>
    </citation>
    <scope>NUCLEOTIDE SEQUENCE</scope>
    <source>
        <strain evidence="1">FR3</strain>
    </source>
</reference>
<accession>A0A1I9G0L4</accession>
<evidence type="ECO:0000313" key="1">
    <source>
        <dbReference type="EMBL" id="CDP92807.1"/>
    </source>
</evidence>
<organism evidence="1">
    <name type="scientific">Brugia malayi</name>
    <name type="common">Filarial nematode worm</name>
    <dbReference type="NCBI Taxonomy" id="6279"/>
    <lineage>
        <taxon>Eukaryota</taxon>
        <taxon>Metazoa</taxon>
        <taxon>Ecdysozoa</taxon>
        <taxon>Nematoda</taxon>
        <taxon>Chromadorea</taxon>
        <taxon>Rhabditida</taxon>
        <taxon>Spirurina</taxon>
        <taxon>Spiruromorpha</taxon>
        <taxon>Filarioidea</taxon>
        <taxon>Onchocercidae</taxon>
        <taxon>Brugia</taxon>
    </lineage>
</organism>
<dbReference type="AlphaFoldDB" id="A0A1I9G0L4"/>
<sequence>MNRIDRWMDGWMLAIDCCHPKCHIASNELLFTSTSTICLLKKEKERKASKSLKHELKMEIAESIKPTGCIDVINQFE</sequence>
<protein>
    <submittedName>
        <fullName evidence="1">Bm14149</fullName>
    </submittedName>
</protein>
<reference evidence="1" key="1">
    <citation type="journal article" date="2007" name="Science">
        <title>Draft genome of the filarial nematode parasite Brugia malayi.</title>
        <authorList>
            <person name="Ghedin E."/>
            <person name="Wang S."/>
            <person name="Spiro D."/>
            <person name="Caler E."/>
            <person name="Zhao Q."/>
            <person name="Crabtree J."/>
            <person name="Allen J.E."/>
            <person name="Delcher A.L."/>
            <person name="Guiliano D.B."/>
            <person name="Miranda-Saavedra D."/>
            <person name="Angiuoli S.V."/>
            <person name="Creasy T."/>
            <person name="Amedeo P."/>
            <person name="Haas B."/>
            <person name="El-Sayed N.M."/>
            <person name="Wortman J.R."/>
            <person name="Feldblyum T."/>
            <person name="Tallon L."/>
            <person name="Schatz M."/>
            <person name="Shumway M."/>
            <person name="Koo H."/>
            <person name="Salzberg S.L."/>
            <person name="Schobel S."/>
            <person name="Pertea M."/>
            <person name="Pop M."/>
            <person name="White O."/>
            <person name="Barton G.J."/>
            <person name="Carlow C.K."/>
            <person name="Crawford M.J."/>
            <person name="Daub J."/>
            <person name="Dimmic M.W."/>
            <person name="Estes C.F."/>
            <person name="Foster J.M."/>
            <person name="Ganatra M."/>
            <person name="Gregory W.F."/>
            <person name="Johnson N.M."/>
            <person name="Jin J."/>
            <person name="Komuniecki R."/>
            <person name="Korf I."/>
            <person name="Kumar S."/>
            <person name="Laney S."/>
            <person name="Li B.W."/>
            <person name="Li W."/>
            <person name="Lindblom T.H."/>
            <person name="Lustigman S."/>
            <person name="Ma D."/>
            <person name="Maina C.V."/>
            <person name="Martin D.M."/>
            <person name="McCarter J.P."/>
            <person name="McReynolds L."/>
            <person name="Mitreva M."/>
            <person name="Nutman T.B."/>
            <person name="Parkinson J."/>
            <person name="Peregrin-Alvarez J.M."/>
            <person name="Poole C."/>
            <person name="Ren Q."/>
            <person name="Saunders L."/>
            <person name="Sluder A.E."/>
            <person name="Smith K."/>
            <person name="Stanke M."/>
            <person name="Unnasch T.R."/>
            <person name="Ware J."/>
            <person name="Wei A.D."/>
            <person name="Weil G."/>
            <person name="Williams D.J."/>
            <person name="Zhang Y."/>
            <person name="Williams S.A."/>
            <person name="Fraser-Liggett C."/>
            <person name="Slatko B."/>
            <person name="Blaxter M.L."/>
            <person name="Scott A.L."/>
        </authorList>
    </citation>
    <scope>NUCLEOTIDE SEQUENCE</scope>
    <source>
        <strain evidence="1">FR3</strain>
    </source>
</reference>
<dbReference type="EMBL" id="LN856864">
    <property type="protein sequence ID" value="CDP92807.1"/>
    <property type="molecule type" value="Genomic_DNA"/>
</dbReference>
<name>A0A1I9G0L4_BRUMA</name>